<name>A0A139H6A3_9PEZI</name>
<dbReference type="Proteomes" id="UP000070133">
    <property type="component" value="Unassembled WGS sequence"/>
</dbReference>
<sequence length="150" mass="15577">MKNTSTFALALATVAPLVSAGWIYPPKIWKPISFTLPGSTFRRRDLSNAAESTAELEKRASSGDLYAACSKLNMASKYKNFPINGYLYSGGAVGSGAVTASVGGSGSSAAACASDGTGDANCGSVGAIFTEQKLQDSAFFFYTSNPKQFN</sequence>
<keyword evidence="1" id="KW-0732">Signal</keyword>
<evidence type="ECO:0000313" key="2">
    <source>
        <dbReference type="EMBL" id="KXS97888.1"/>
    </source>
</evidence>
<dbReference type="OrthoDB" id="10421401at2759"/>
<keyword evidence="3" id="KW-1185">Reference proteome</keyword>
<feature type="signal peptide" evidence="1">
    <location>
        <begin position="1"/>
        <end position="20"/>
    </location>
</feature>
<gene>
    <name evidence="2" type="ORF">AC578_5020</name>
</gene>
<evidence type="ECO:0000256" key="1">
    <source>
        <dbReference type="SAM" id="SignalP"/>
    </source>
</evidence>
<reference evidence="2 3" key="1">
    <citation type="submission" date="2015-07" db="EMBL/GenBank/DDBJ databases">
        <title>Comparative genomics of the Sigatoka disease complex on banana suggests a link between parallel evolutionary changes in Pseudocercospora fijiensis and Pseudocercospora eumusae and increased virulence on the banana host.</title>
        <authorList>
            <person name="Chang T.-C."/>
            <person name="Salvucci A."/>
            <person name="Crous P.W."/>
            <person name="Stergiopoulos I."/>
        </authorList>
    </citation>
    <scope>NUCLEOTIDE SEQUENCE [LARGE SCALE GENOMIC DNA]</scope>
    <source>
        <strain evidence="2 3">CBS 114824</strain>
    </source>
</reference>
<proteinExistence type="predicted"/>
<organism evidence="2 3">
    <name type="scientific">Pseudocercospora eumusae</name>
    <dbReference type="NCBI Taxonomy" id="321146"/>
    <lineage>
        <taxon>Eukaryota</taxon>
        <taxon>Fungi</taxon>
        <taxon>Dikarya</taxon>
        <taxon>Ascomycota</taxon>
        <taxon>Pezizomycotina</taxon>
        <taxon>Dothideomycetes</taxon>
        <taxon>Dothideomycetidae</taxon>
        <taxon>Mycosphaerellales</taxon>
        <taxon>Mycosphaerellaceae</taxon>
        <taxon>Pseudocercospora</taxon>
    </lineage>
</organism>
<dbReference type="AlphaFoldDB" id="A0A139H6A3"/>
<comment type="caution">
    <text evidence="2">The sequence shown here is derived from an EMBL/GenBank/DDBJ whole genome shotgun (WGS) entry which is preliminary data.</text>
</comment>
<feature type="chain" id="PRO_5007806431" evidence="1">
    <location>
        <begin position="21"/>
        <end position="150"/>
    </location>
</feature>
<dbReference type="EMBL" id="LFZN01000130">
    <property type="protein sequence ID" value="KXS97888.1"/>
    <property type="molecule type" value="Genomic_DNA"/>
</dbReference>
<accession>A0A139H6A3</accession>
<evidence type="ECO:0000313" key="3">
    <source>
        <dbReference type="Proteomes" id="UP000070133"/>
    </source>
</evidence>
<protein>
    <submittedName>
        <fullName evidence="2">Uncharacterized protein</fullName>
    </submittedName>
</protein>